<keyword evidence="1" id="KW-0812">Transmembrane</keyword>
<dbReference type="Gene3D" id="1.20.1640.10">
    <property type="entry name" value="Multidrug efflux transporter AcrB transmembrane domain"/>
    <property type="match status" value="1"/>
</dbReference>
<dbReference type="Proteomes" id="UP000308530">
    <property type="component" value="Plasmid pPRADMK78_01"/>
</dbReference>
<dbReference type="EMBL" id="CP058351">
    <property type="protein sequence ID" value="QLF71826.1"/>
    <property type="molecule type" value="Genomic_DNA"/>
</dbReference>
<gene>
    <name evidence="2" type="ORF">FE840_019690</name>
</gene>
<feature type="transmembrane region" description="Helical" evidence="1">
    <location>
        <begin position="39"/>
        <end position="59"/>
    </location>
</feature>
<dbReference type="SUPFAM" id="SSF82866">
    <property type="entry name" value="Multidrug efflux transporter AcrB transmembrane domain"/>
    <property type="match status" value="1"/>
</dbReference>
<keyword evidence="1" id="KW-1133">Transmembrane helix</keyword>
<protein>
    <submittedName>
        <fullName evidence="2">Uncharacterized protein</fullName>
    </submittedName>
</protein>
<keyword evidence="2" id="KW-0614">Plasmid</keyword>
<geneLocation type="plasmid" evidence="2 3">
    <name>pPRADMK78_01</name>
</geneLocation>
<name>A0ABX6QTB5_9HYPH</name>
<keyword evidence="3" id="KW-1185">Reference proteome</keyword>
<accession>A0ABX6QTB5</accession>
<reference evidence="2 3" key="1">
    <citation type="submission" date="2020-06" db="EMBL/GenBank/DDBJ databases">
        <title>Genome sequence of Rhizobium sp strain ADMK78.</title>
        <authorList>
            <person name="Rahi P."/>
        </authorList>
    </citation>
    <scope>NUCLEOTIDE SEQUENCE [LARGE SCALE GENOMIC DNA]</scope>
    <source>
        <strain evidence="2 3">ADMK78</strain>
        <plasmid evidence="2 3">pPRADMK78_01</plasmid>
    </source>
</reference>
<evidence type="ECO:0000313" key="3">
    <source>
        <dbReference type="Proteomes" id="UP000308530"/>
    </source>
</evidence>
<evidence type="ECO:0000313" key="2">
    <source>
        <dbReference type="EMBL" id="QLF71826.1"/>
    </source>
</evidence>
<keyword evidence="1" id="KW-0472">Membrane</keyword>
<sequence length="173" mass="19037">MIGICHKRTRPTTMTTIVICAPMAPLALAHDIGREFCALTVIAVIGGLLLFTLLFLLSLPPSSSFWKSWKTVSGAVSRRSSIGKAEDDFRGTSRRNCRIFRDGSVSYHWLYSPRKGPAALRIATPISEAPDRGRCLTSHLCAGTFTGTFNGYPTASTVRPCKVRRLARTLFFN</sequence>
<proteinExistence type="predicted"/>
<evidence type="ECO:0000256" key="1">
    <source>
        <dbReference type="SAM" id="Phobius"/>
    </source>
</evidence>
<organism evidence="2 3">
    <name type="scientific">Peteryoungia desertarenae</name>
    <dbReference type="NCBI Taxonomy" id="1813451"/>
    <lineage>
        <taxon>Bacteria</taxon>
        <taxon>Pseudomonadati</taxon>
        <taxon>Pseudomonadota</taxon>
        <taxon>Alphaproteobacteria</taxon>
        <taxon>Hyphomicrobiales</taxon>
        <taxon>Rhizobiaceae</taxon>
        <taxon>Peteryoungia</taxon>
    </lineage>
</organism>